<name>A0A0B6XXT6_9EUPU</name>
<proteinExistence type="predicted"/>
<dbReference type="EMBL" id="HACG01001808">
    <property type="protein sequence ID" value="CEK48673.1"/>
    <property type="molecule type" value="Transcribed_RNA"/>
</dbReference>
<gene>
    <name evidence="1" type="primary">ORF4817</name>
</gene>
<sequence>MATVKKKDRASKHLERRASELMMFAKDHLNKDIALKVRCFKCYQSHHKDG</sequence>
<evidence type="ECO:0000313" key="1">
    <source>
        <dbReference type="EMBL" id="CEK48673.1"/>
    </source>
</evidence>
<reference evidence="1" key="1">
    <citation type="submission" date="2014-12" db="EMBL/GenBank/DDBJ databases">
        <title>Insight into the proteome of Arion vulgaris.</title>
        <authorList>
            <person name="Aradska J."/>
            <person name="Bulat T."/>
            <person name="Smidak R."/>
            <person name="Sarate P."/>
            <person name="Gangsoo J."/>
            <person name="Sialana F."/>
            <person name="Bilban M."/>
            <person name="Lubec G."/>
        </authorList>
    </citation>
    <scope>NUCLEOTIDE SEQUENCE</scope>
    <source>
        <tissue evidence="1">Skin</tissue>
    </source>
</reference>
<protein>
    <submittedName>
        <fullName evidence="1">Uncharacterized protein</fullName>
    </submittedName>
</protein>
<organism evidence="1">
    <name type="scientific">Arion vulgaris</name>
    <dbReference type="NCBI Taxonomy" id="1028688"/>
    <lineage>
        <taxon>Eukaryota</taxon>
        <taxon>Metazoa</taxon>
        <taxon>Spiralia</taxon>
        <taxon>Lophotrochozoa</taxon>
        <taxon>Mollusca</taxon>
        <taxon>Gastropoda</taxon>
        <taxon>Heterobranchia</taxon>
        <taxon>Euthyneura</taxon>
        <taxon>Panpulmonata</taxon>
        <taxon>Eupulmonata</taxon>
        <taxon>Stylommatophora</taxon>
        <taxon>Helicina</taxon>
        <taxon>Arionoidea</taxon>
        <taxon>Arionidae</taxon>
        <taxon>Arion</taxon>
    </lineage>
</organism>
<accession>A0A0B6XXT6</accession>
<dbReference type="AlphaFoldDB" id="A0A0B6XXT6"/>